<evidence type="ECO:0000259" key="23">
    <source>
        <dbReference type="PROSITE" id="PS51762"/>
    </source>
</evidence>
<feature type="disulfide bond" evidence="20">
    <location>
        <begin position="26"/>
        <end position="34"/>
    </location>
</feature>
<evidence type="ECO:0000256" key="21">
    <source>
        <dbReference type="SAM" id="MobiDB-lite"/>
    </source>
</evidence>
<evidence type="ECO:0000256" key="1">
    <source>
        <dbReference type="ARBA" id="ARBA00000822"/>
    </source>
</evidence>
<evidence type="ECO:0000256" key="20">
    <source>
        <dbReference type="PIRSR" id="PIRSR037299-2"/>
    </source>
</evidence>
<evidence type="ECO:0000256" key="19">
    <source>
        <dbReference type="PIRSR" id="PIRSR037299-1"/>
    </source>
</evidence>
<keyword evidence="12 20" id="KW-1015">Disulfide bond</keyword>
<proteinExistence type="inferred from homology"/>
<keyword evidence="6" id="KW-0336">GPI-anchor</keyword>
<keyword evidence="16" id="KW-0961">Cell wall biogenesis/degradation</keyword>
<feature type="chain" id="PRO_5012907945" description="Crh-like protein" evidence="22">
    <location>
        <begin position="20"/>
        <end position="453"/>
    </location>
</feature>
<keyword evidence="13" id="KW-0325">Glycoprotein</keyword>
<keyword evidence="14" id="KW-0449">Lipoprotein</keyword>
<evidence type="ECO:0000313" key="25">
    <source>
        <dbReference type="Proteomes" id="UP000187013"/>
    </source>
</evidence>
<dbReference type="InterPro" id="IPR050546">
    <property type="entry name" value="Glycosyl_Hydrlase_16"/>
</dbReference>
<evidence type="ECO:0000256" key="13">
    <source>
        <dbReference type="ARBA" id="ARBA00023180"/>
    </source>
</evidence>
<dbReference type="SUPFAM" id="SSF49899">
    <property type="entry name" value="Concanavalin A-like lectins/glucanases"/>
    <property type="match status" value="1"/>
</dbReference>
<dbReference type="InterPro" id="IPR000757">
    <property type="entry name" value="Beta-glucanase-like"/>
</dbReference>
<evidence type="ECO:0000256" key="2">
    <source>
        <dbReference type="ARBA" id="ARBA00004191"/>
    </source>
</evidence>
<dbReference type="GO" id="GO:0016757">
    <property type="term" value="F:glycosyltransferase activity"/>
    <property type="evidence" value="ECO:0007669"/>
    <property type="project" value="UniProtKB-KW"/>
</dbReference>
<dbReference type="PANTHER" id="PTHR10963:SF68">
    <property type="entry name" value="GLYCOSIDASE CRH1-RELATED"/>
    <property type="match status" value="1"/>
</dbReference>
<dbReference type="OrthoDB" id="4781at2759"/>
<feature type="signal peptide" evidence="22">
    <location>
        <begin position="1"/>
        <end position="19"/>
    </location>
</feature>
<dbReference type="GO" id="GO:0008843">
    <property type="term" value="F:endochitinase activity"/>
    <property type="evidence" value="ECO:0007669"/>
    <property type="project" value="UniProtKB-EC"/>
</dbReference>
<dbReference type="PROSITE" id="PS51762">
    <property type="entry name" value="GH16_2"/>
    <property type="match status" value="1"/>
</dbReference>
<sequence>MVQLKLLSLLAAGSSIAQATTTPKACNPLKATSCSPDPALGTSIAEDFTKNSSWFPYVMGGGLVNYTSDGLSMTLDKRYNNPTLQSDFYIMYGKVEVELKAGPGRGVISSFYLQSDDLDELDIEWVGSDNTQFQSNYFSKGNTTTYDRGQFHGVDAPVDKFHNYTLDWNVDKATWALDGQVVRTLTNDSSQGYPQTPMFIKMGIWAGGDPDNAPGTIEWAGGKIDYSQAPFSMYVRRVIVTDYSSGKQYSYHGQSGSWESIEAQDGEVLGRTSQASEDYSTLFNGGHIASPTPNSITSATSTSKSQSTSQSSSQSASHSKNMTSTSDIKSTSSGNATLSHSLASKTSSSDQSSKSESRSTLKPSSTSMSKDHETTSSSNTEASGSASASASQTPSGTMAAASEVSGSSSASLSGSTSSGSSSQKVKTASNVAAAAGFSVNSLPFFVAVMAFLL</sequence>
<dbReference type="InterPro" id="IPR017168">
    <property type="entry name" value="CHR-like"/>
</dbReference>
<keyword evidence="15" id="KW-0326">Glycosidase</keyword>
<keyword evidence="4" id="KW-0134">Cell wall</keyword>
<feature type="compositionally biased region" description="Low complexity" evidence="21">
    <location>
        <begin position="375"/>
        <end position="422"/>
    </location>
</feature>
<feature type="active site" description="Nucleophile" evidence="19">
    <location>
        <position position="120"/>
    </location>
</feature>
<dbReference type="PANTHER" id="PTHR10963">
    <property type="entry name" value="GLYCOSYL HYDROLASE-RELATED"/>
    <property type="match status" value="1"/>
</dbReference>
<dbReference type="GO" id="GO:0005975">
    <property type="term" value="P:carbohydrate metabolic process"/>
    <property type="evidence" value="ECO:0007669"/>
    <property type="project" value="InterPro"/>
</dbReference>
<name>A0A1Q3AJG7_ZYGRO</name>
<gene>
    <name evidence="24" type="ORF">ZYGR_0AZ00500</name>
</gene>
<dbReference type="InterPro" id="IPR013320">
    <property type="entry name" value="ConA-like_dom_sf"/>
</dbReference>
<feature type="compositionally biased region" description="Low complexity" evidence="21">
    <location>
        <begin position="336"/>
        <end position="352"/>
    </location>
</feature>
<dbReference type="GO" id="GO:0009277">
    <property type="term" value="C:fungal-type cell wall"/>
    <property type="evidence" value="ECO:0007669"/>
    <property type="project" value="TreeGrafter"/>
</dbReference>
<dbReference type="PIRSF" id="PIRSF037299">
    <property type="entry name" value="Glycosidase_CRH1_prd"/>
    <property type="match status" value="1"/>
</dbReference>
<feature type="compositionally biased region" description="Polar residues" evidence="21">
    <location>
        <begin position="321"/>
        <end position="335"/>
    </location>
</feature>
<keyword evidence="7" id="KW-0328">Glycosyltransferase</keyword>
<keyword evidence="9 22" id="KW-0732">Signal</keyword>
<comment type="caution">
    <text evidence="24">The sequence shown here is derived from an EMBL/GenBank/DDBJ whole genome shotgun (WGS) entry which is preliminary data.</text>
</comment>
<evidence type="ECO:0000256" key="3">
    <source>
        <dbReference type="ARBA" id="ARBA00004589"/>
    </source>
</evidence>
<evidence type="ECO:0000256" key="11">
    <source>
        <dbReference type="ARBA" id="ARBA00023136"/>
    </source>
</evidence>
<keyword evidence="10 18" id="KW-0378">Hydrolase</keyword>
<keyword evidence="8" id="KW-0808">Transferase</keyword>
<evidence type="ECO:0000256" key="4">
    <source>
        <dbReference type="ARBA" id="ARBA00022512"/>
    </source>
</evidence>
<reference evidence="24 25" key="1">
    <citation type="submission" date="2016-08" db="EMBL/GenBank/DDBJ databases">
        <title>Draft genome sequence of allopolyploid Zygosaccharomyces rouxii.</title>
        <authorList>
            <person name="Watanabe J."/>
            <person name="Uehara K."/>
            <person name="Mogi Y."/>
            <person name="Tsukioka Y."/>
        </authorList>
    </citation>
    <scope>NUCLEOTIDE SEQUENCE [LARGE SCALE GENOMIC DNA]</scope>
    <source>
        <strain evidence="24 25">NBRC 110957</strain>
    </source>
</reference>
<evidence type="ECO:0000256" key="5">
    <source>
        <dbReference type="ARBA" id="ARBA00022525"/>
    </source>
</evidence>
<feature type="domain" description="GH16" evidence="23">
    <location>
        <begin position="15"/>
        <end position="235"/>
    </location>
</feature>
<keyword evidence="11 18" id="KW-0472">Membrane</keyword>
<evidence type="ECO:0000256" key="10">
    <source>
        <dbReference type="ARBA" id="ARBA00022801"/>
    </source>
</evidence>
<evidence type="ECO:0000256" key="22">
    <source>
        <dbReference type="SAM" id="SignalP"/>
    </source>
</evidence>
<keyword evidence="5" id="KW-0964">Secreted</keyword>
<dbReference type="FunFam" id="2.60.120.200:FF:000162">
    <property type="entry name" value="Glycosidase"/>
    <property type="match status" value="1"/>
</dbReference>
<evidence type="ECO:0000256" key="17">
    <source>
        <dbReference type="ARBA" id="ARBA00038074"/>
    </source>
</evidence>
<dbReference type="Gene3D" id="2.60.120.200">
    <property type="match status" value="1"/>
</dbReference>
<dbReference type="Pfam" id="PF00722">
    <property type="entry name" value="Glyco_hydro_16"/>
    <property type="match status" value="1"/>
</dbReference>
<evidence type="ECO:0000256" key="18">
    <source>
        <dbReference type="PIRNR" id="PIRNR037299"/>
    </source>
</evidence>
<organism evidence="24 25">
    <name type="scientific">Zygosaccharomyces rouxii</name>
    <dbReference type="NCBI Taxonomy" id="4956"/>
    <lineage>
        <taxon>Eukaryota</taxon>
        <taxon>Fungi</taxon>
        <taxon>Dikarya</taxon>
        <taxon>Ascomycota</taxon>
        <taxon>Saccharomycotina</taxon>
        <taxon>Saccharomycetes</taxon>
        <taxon>Saccharomycetales</taxon>
        <taxon>Saccharomycetaceae</taxon>
        <taxon>Zygosaccharomyces</taxon>
    </lineage>
</organism>
<comment type="catalytic activity">
    <reaction evidence="1">
        <text>Random endo-hydrolysis of N-acetyl-beta-D-glucosaminide (1-&gt;4)-beta-linkages in chitin and chitodextrins.</text>
        <dbReference type="EC" id="3.2.1.14"/>
    </reaction>
</comment>
<evidence type="ECO:0000256" key="15">
    <source>
        <dbReference type="ARBA" id="ARBA00023295"/>
    </source>
</evidence>
<comment type="similarity">
    <text evidence="17">Belongs to the glycosyl hydrolase 16 family. CRH1 subfamily.</text>
</comment>
<evidence type="ECO:0000256" key="7">
    <source>
        <dbReference type="ARBA" id="ARBA00022676"/>
    </source>
</evidence>
<feature type="region of interest" description="Disordered" evidence="21">
    <location>
        <begin position="281"/>
        <end position="425"/>
    </location>
</feature>
<comment type="subcellular location">
    <subcellularLocation>
        <location evidence="3">Membrane</location>
        <topology evidence="3">Lipid-anchor</topology>
        <topology evidence="3">GPI-anchor</topology>
    </subcellularLocation>
    <subcellularLocation>
        <location evidence="2">Secreted</location>
        <location evidence="2">Cell wall</location>
    </subcellularLocation>
</comment>
<accession>A0A1Q3AJG7</accession>
<evidence type="ECO:0000256" key="8">
    <source>
        <dbReference type="ARBA" id="ARBA00022679"/>
    </source>
</evidence>
<evidence type="ECO:0000256" key="6">
    <source>
        <dbReference type="ARBA" id="ARBA00022622"/>
    </source>
</evidence>
<feature type="active site" description="Proton donor" evidence="19">
    <location>
        <position position="124"/>
    </location>
</feature>
<evidence type="ECO:0000256" key="14">
    <source>
        <dbReference type="ARBA" id="ARBA00023288"/>
    </source>
</evidence>
<protein>
    <recommendedName>
        <fullName evidence="18">Crh-like protein</fullName>
        <ecNumber evidence="18">3.2.-.-</ecNumber>
    </recommendedName>
</protein>
<evidence type="ECO:0000256" key="16">
    <source>
        <dbReference type="ARBA" id="ARBA00023316"/>
    </source>
</evidence>
<dbReference type="GO" id="GO:0098552">
    <property type="term" value="C:side of membrane"/>
    <property type="evidence" value="ECO:0007669"/>
    <property type="project" value="UniProtKB-KW"/>
</dbReference>
<dbReference type="EC" id="3.2.-.-" evidence="18"/>
<dbReference type="GO" id="GO:0031505">
    <property type="term" value="P:fungal-type cell wall organization"/>
    <property type="evidence" value="ECO:0007669"/>
    <property type="project" value="TreeGrafter"/>
</dbReference>
<dbReference type="EMBL" id="BDGX01000052">
    <property type="protein sequence ID" value="GAV55879.1"/>
    <property type="molecule type" value="Genomic_DNA"/>
</dbReference>
<dbReference type="CDD" id="cd02183">
    <property type="entry name" value="GH16_fungal_CRH1_transglycosylase"/>
    <property type="match status" value="1"/>
</dbReference>
<evidence type="ECO:0000256" key="12">
    <source>
        <dbReference type="ARBA" id="ARBA00023157"/>
    </source>
</evidence>
<feature type="compositionally biased region" description="Low complexity" evidence="21">
    <location>
        <begin position="295"/>
        <end position="320"/>
    </location>
</feature>
<dbReference type="AlphaFoldDB" id="A0A1Q3AJG7"/>
<evidence type="ECO:0000313" key="24">
    <source>
        <dbReference type="EMBL" id="GAV55879.1"/>
    </source>
</evidence>
<evidence type="ECO:0000256" key="9">
    <source>
        <dbReference type="ARBA" id="ARBA00022729"/>
    </source>
</evidence>
<dbReference type="Proteomes" id="UP000187013">
    <property type="component" value="Unassembled WGS sequence"/>
</dbReference>